<keyword evidence="6" id="KW-0975">Bacterial flagellum</keyword>
<dbReference type="EMBL" id="JBCITK010000001">
    <property type="protein sequence ID" value="MEN0644725.1"/>
    <property type="molecule type" value="Genomic_DNA"/>
</dbReference>
<keyword evidence="5" id="KW-0964">Secreted</keyword>
<dbReference type="NCBIfam" id="TIGR02492">
    <property type="entry name" value="flgK_ends"/>
    <property type="match status" value="1"/>
</dbReference>
<evidence type="ECO:0000259" key="7">
    <source>
        <dbReference type="Pfam" id="PF00460"/>
    </source>
</evidence>
<evidence type="ECO:0000256" key="1">
    <source>
        <dbReference type="ARBA" id="ARBA00004365"/>
    </source>
</evidence>
<accession>A0ABU9VLE8</accession>
<feature type="domain" description="Flagellar hook-associated protein FlgK helical" evidence="9">
    <location>
        <begin position="120"/>
        <end position="376"/>
    </location>
</feature>
<reference evidence="10 11" key="1">
    <citation type="submission" date="2024-03" db="EMBL/GenBank/DDBJ databases">
        <title>Bacilli Hybrid Assemblies.</title>
        <authorList>
            <person name="Kovac J."/>
        </authorList>
    </citation>
    <scope>NUCLEOTIDE SEQUENCE [LARGE SCALE GENOMIC DNA]</scope>
    <source>
        <strain evidence="10 11">FSL R7-0666</strain>
    </source>
</reference>
<feature type="domain" description="Flagellar basal-body/hook protein C-terminal" evidence="8">
    <location>
        <begin position="512"/>
        <end position="552"/>
    </location>
</feature>
<dbReference type="PANTHER" id="PTHR30033">
    <property type="entry name" value="FLAGELLAR HOOK-ASSOCIATED PROTEIN 1"/>
    <property type="match status" value="1"/>
</dbReference>
<evidence type="ECO:0000256" key="6">
    <source>
        <dbReference type="ARBA" id="ARBA00023143"/>
    </source>
</evidence>
<dbReference type="SUPFAM" id="SSF64518">
    <property type="entry name" value="Phase 1 flagellin"/>
    <property type="match status" value="1"/>
</dbReference>
<evidence type="ECO:0000259" key="9">
    <source>
        <dbReference type="Pfam" id="PF22638"/>
    </source>
</evidence>
<dbReference type="InterPro" id="IPR002371">
    <property type="entry name" value="FlgK"/>
</dbReference>
<keyword evidence="11" id="KW-1185">Reference proteome</keyword>
<dbReference type="InterPro" id="IPR001444">
    <property type="entry name" value="Flag_bb_rod_N"/>
</dbReference>
<keyword evidence="10" id="KW-0966">Cell projection</keyword>
<dbReference type="PANTHER" id="PTHR30033:SF1">
    <property type="entry name" value="FLAGELLAR HOOK-ASSOCIATED PROTEIN 1"/>
    <property type="match status" value="1"/>
</dbReference>
<dbReference type="Pfam" id="PF22638">
    <property type="entry name" value="FlgK_D1"/>
    <property type="match status" value="1"/>
</dbReference>
<feature type="domain" description="Flagellar basal body rod protein N-terminal" evidence="7">
    <location>
        <begin position="8"/>
        <end position="37"/>
    </location>
</feature>
<evidence type="ECO:0000256" key="4">
    <source>
        <dbReference type="ARBA" id="ARBA00016244"/>
    </source>
</evidence>
<evidence type="ECO:0000256" key="5">
    <source>
        <dbReference type="ARBA" id="ARBA00022525"/>
    </source>
</evidence>
<proteinExistence type="inferred from homology"/>
<dbReference type="InterPro" id="IPR010930">
    <property type="entry name" value="Flg_bb/hook_C_dom"/>
</dbReference>
<comment type="caution">
    <text evidence="10">The sequence shown here is derived from an EMBL/GenBank/DDBJ whole genome shotgun (WGS) entry which is preliminary data.</text>
</comment>
<evidence type="ECO:0000313" key="11">
    <source>
        <dbReference type="Proteomes" id="UP001418796"/>
    </source>
</evidence>
<protein>
    <recommendedName>
        <fullName evidence="4">Flagellar hook-associated protein 1</fullName>
    </recommendedName>
</protein>
<sequence length="559" mass="60937">MSSTFFGLETAKRGMNAQRYGLQTTAHNIANSNTPGFSRQRVNLSPTSAFPTAGMNQPSIPGQIGTGVEGGSVQRVRDQFLDVQFRSRASDSGFWHASYKSFERMEDIFNETFKSPELEAQSSNISKQLNQFWNAWSDLASGKENQSVLKEEANTIVESFNGVARDLVETRGQIKEEIDATSREVNALLDAINQINVQIRSVEPHGYIPNDLYDKQDALIDELSNLMEISVTRSPSGGQASPVAEGAATITMLGANGNKVNLVTYNNPSDLAEVSIQYEDNSDFGAVAGITITKSSETVEMTAENLAKGEWSGLIKAFGYVSEEDGTESIEGDYVWALNQLTEVAQAFAREVNAVHSIGYKSPSANGQMELGGNFFDFSNDGMPFSFSVNQEILANANNIASLGVNVESLEDPSAYQSLLNGSPVDYAAIQAFLSDATNFKEGVPKAITGNHTNAQLISSIRDVKVSFGEESKQIGTFYRDFIGQLGTKGKQAAQNYVNSDLLLFSIDSRRQEVSNVSMDEELTNMIQFQHAYNAAARMLTVTDEMLDRIINGMGVVGR</sequence>
<keyword evidence="10" id="KW-0969">Cilium</keyword>
<evidence type="ECO:0000313" key="10">
    <source>
        <dbReference type="EMBL" id="MEN0644725.1"/>
    </source>
</evidence>
<dbReference type="Pfam" id="PF00460">
    <property type="entry name" value="Flg_bb_rod"/>
    <property type="match status" value="1"/>
</dbReference>
<dbReference type="Pfam" id="PF06429">
    <property type="entry name" value="Flg_bbr_C"/>
    <property type="match status" value="1"/>
</dbReference>
<evidence type="ECO:0000256" key="3">
    <source>
        <dbReference type="ARBA" id="ARBA00009677"/>
    </source>
</evidence>
<evidence type="ECO:0000259" key="8">
    <source>
        <dbReference type="Pfam" id="PF06429"/>
    </source>
</evidence>
<comment type="similarity">
    <text evidence="3">Belongs to the flagella basal body rod proteins family.</text>
</comment>
<dbReference type="Proteomes" id="UP001418796">
    <property type="component" value="Unassembled WGS sequence"/>
</dbReference>
<evidence type="ECO:0000256" key="2">
    <source>
        <dbReference type="ARBA" id="ARBA00004613"/>
    </source>
</evidence>
<name>A0ABU9VLE8_9BACI</name>
<keyword evidence="10" id="KW-0282">Flagellum</keyword>
<dbReference type="InterPro" id="IPR053927">
    <property type="entry name" value="FlgK_helical"/>
</dbReference>
<dbReference type="RefSeq" id="WP_343131357.1">
    <property type="nucleotide sequence ID" value="NZ_JBCITK010000001.1"/>
</dbReference>
<organism evidence="10 11">
    <name type="scientific">Alkalicoccobacillus gibsonii</name>
    <dbReference type="NCBI Taxonomy" id="79881"/>
    <lineage>
        <taxon>Bacteria</taxon>
        <taxon>Bacillati</taxon>
        <taxon>Bacillota</taxon>
        <taxon>Bacilli</taxon>
        <taxon>Bacillales</taxon>
        <taxon>Bacillaceae</taxon>
        <taxon>Alkalicoccobacillus</taxon>
    </lineage>
</organism>
<gene>
    <name evidence="10" type="primary">flgK</name>
    <name evidence="10" type="ORF">MKY91_16350</name>
</gene>
<comment type="subcellular location">
    <subcellularLocation>
        <location evidence="1">Bacterial flagellum</location>
    </subcellularLocation>
    <subcellularLocation>
        <location evidence="2">Secreted</location>
    </subcellularLocation>
</comment>